<protein>
    <submittedName>
        <fullName evidence="2">Uncharacterized protein</fullName>
    </submittedName>
</protein>
<dbReference type="RefSeq" id="WP_231450011.1">
    <property type="nucleotide sequence ID" value="NZ_JAJOMB010000046.1"/>
</dbReference>
<gene>
    <name evidence="2" type="ORF">LR394_40335</name>
</gene>
<evidence type="ECO:0000313" key="2">
    <source>
        <dbReference type="EMBL" id="MCD5317159.1"/>
    </source>
</evidence>
<proteinExistence type="predicted"/>
<dbReference type="Proteomes" id="UP001138997">
    <property type="component" value="Unassembled WGS sequence"/>
</dbReference>
<dbReference type="AlphaFoldDB" id="A0A9X1NNT0"/>
<feature type="region of interest" description="Disordered" evidence="1">
    <location>
        <begin position="71"/>
        <end position="95"/>
    </location>
</feature>
<reference evidence="2" key="1">
    <citation type="submission" date="2021-11" db="EMBL/GenBank/DDBJ databases">
        <title>Streptomyces corallinus and Kineosporia corallina sp. nov., two new coral-derived marine actinobacteria.</title>
        <authorList>
            <person name="Buangrab K."/>
            <person name="Sutthacheep M."/>
            <person name="Yeemin T."/>
            <person name="Harunari E."/>
            <person name="Igarashi Y."/>
            <person name="Sripreechasak P."/>
            <person name="Kanchanasin P."/>
            <person name="Tanasupawat S."/>
            <person name="Phongsopitanun W."/>
        </authorList>
    </citation>
    <scope>NUCLEOTIDE SEQUENCE</scope>
    <source>
        <strain evidence="2">JCM 31032</strain>
    </source>
</reference>
<name>A0A9X1NNT0_9ACTN</name>
<organism evidence="2 3">
    <name type="scientific">Kineosporia babensis</name>
    <dbReference type="NCBI Taxonomy" id="499548"/>
    <lineage>
        <taxon>Bacteria</taxon>
        <taxon>Bacillati</taxon>
        <taxon>Actinomycetota</taxon>
        <taxon>Actinomycetes</taxon>
        <taxon>Kineosporiales</taxon>
        <taxon>Kineosporiaceae</taxon>
        <taxon>Kineosporia</taxon>
    </lineage>
</organism>
<dbReference type="EMBL" id="JAJOMB010000046">
    <property type="protein sequence ID" value="MCD5317159.1"/>
    <property type="molecule type" value="Genomic_DNA"/>
</dbReference>
<comment type="caution">
    <text evidence="2">The sequence shown here is derived from an EMBL/GenBank/DDBJ whole genome shotgun (WGS) entry which is preliminary data.</text>
</comment>
<accession>A0A9X1NNT0</accession>
<evidence type="ECO:0000256" key="1">
    <source>
        <dbReference type="SAM" id="MobiDB-lite"/>
    </source>
</evidence>
<feature type="compositionally biased region" description="Basic and acidic residues" evidence="1">
    <location>
        <begin position="78"/>
        <end position="95"/>
    </location>
</feature>
<evidence type="ECO:0000313" key="3">
    <source>
        <dbReference type="Proteomes" id="UP001138997"/>
    </source>
</evidence>
<keyword evidence="3" id="KW-1185">Reference proteome</keyword>
<sequence length="95" mass="10452">MSETDPLEGIRDLKRLRDGQAEALAEAENNLLSAVLDYIRMREGGGVTEAATLSGWSQGYVRKKAREAGIAPKGGHAARAEQMREEAARRREREA</sequence>